<dbReference type="Proteomes" id="UP000646211">
    <property type="component" value="Unassembled WGS sequence"/>
</dbReference>
<evidence type="ECO:0008006" key="3">
    <source>
        <dbReference type="Google" id="ProtNLM"/>
    </source>
</evidence>
<gene>
    <name evidence="1" type="ORF">IR213_08770</name>
</gene>
<comment type="caution">
    <text evidence="1">The sequence shown here is derived from an EMBL/GenBank/DDBJ whole genome shotgun (WGS) entry which is preliminary data.</text>
</comment>
<name>A0A930UAW3_9FLAO</name>
<reference evidence="1" key="1">
    <citation type="submission" date="2020-11" db="EMBL/GenBank/DDBJ databases">
        <title>Genome of Flavobacterium soyangense.</title>
        <authorList>
            <person name="Liu Q."/>
            <person name="Xin Y.-H."/>
        </authorList>
    </citation>
    <scope>NUCLEOTIDE SEQUENCE</scope>
    <source>
        <strain evidence="1">CGMCC 1.13493</strain>
    </source>
</reference>
<organism evidence="1 2">
    <name type="scientific">Flavobacterium soyangense</name>
    <dbReference type="NCBI Taxonomy" id="2023265"/>
    <lineage>
        <taxon>Bacteria</taxon>
        <taxon>Pseudomonadati</taxon>
        <taxon>Bacteroidota</taxon>
        <taxon>Flavobacteriia</taxon>
        <taxon>Flavobacteriales</taxon>
        <taxon>Flavobacteriaceae</taxon>
        <taxon>Flavobacterium</taxon>
    </lineage>
</organism>
<dbReference type="RefSeq" id="WP_194311931.1">
    <property type="nucleotide sequence ID" value="NZ_JADHEC010000016.1"/>
</dbReference>
<keyword evidence="2" id="KW-1185">Reference proteome</keyword>
<dbReference type="AlphaFoldDB" id="A0A930UAW3"/>
<evidence type="ECO:0000313" key="1">
    <source>
        <dbReference type="EMBL" id="MBF2708680.1"/>
    </source>
</evidence>
<evidence type="ECO:0000313" key="2">
    <source>
        <dbReference type="Proteomes" id="UP000646211"/>
    </source>
</evidence>
<accession>A0A930UAW3</accession>
<proteinExistence type="predicted"/>
<protein>
    <recommendedName>
        <fullName evidence="3">Crp/Fnr family transcriptional regulator</fullName>
    </recommendedName>
</protein>
<sequence length="61" mass="7128">MTNVFLGQQTKLEAFTINTPIVRYQNLIATRPNLVQRIPQYQIASYIGVTPELLRRIRKKI</sequence>
<dbReference type="EMBL" id="JADHEC010000016">
    <property type="protein sequence ID" value="MBF2708680.1"/>
    <property type="molecule type" value="Genomic_DNA"/>
</dbReference>